<keyword evidence="4 10" id="KW-0004">4Fe-4S</keyword>
<reference evidence="13 14" key="1">
    <citation type="journal article" date="2012" name="PLoS ONE">
        <title>Edwardsiella comparative phylogenomics reveal the new intra/inter-species taxonomic relationships, virulence evolution and niche adaptation mechanisms.</title>
        <authorList>
            <person name="Yang M."/>
            <person name="Lv Y."/>
            <person name="Xiao J."/>
            <person name="Wu H."/>
            <person name="Zheng H."/>
            <person name="Liu Q."/>
            <person name="Zhang Y."/>
            <person name="Wang Q."/>
        </authorList>
    </citation>
    <scope>NUCLEOTIDE SEQUENCE [LARGE SCALE GENOMIC DNA]</scope>
    <source>
        <strain evidence="14">080813</strain>
    </source>
</reference>
<dbReference type="PANTHER" id="PTHR30182">
    <property type="entry name" value="L-SERINE DEHYDRATASE"/>
    <property type="match status" value="1"/>
</dbReference>
<organism evidence="13 14">
    <name type="scientific">Edwardsiella anguillarum ET080813</name>
    <dbReference type="NCBI Taxonomy" id="667120"/>
    <lineage>
        <taxon>Bacteria</taxon>
        <taxon>Pseudomonadati</taxon>
        <taxon>Pseudomonadota</taxon>
        <taxon>Gammaproteobacteria</taxon>
        <taxon>Enterobacterales</taxon>
        <taxon>Hafniaceae</taxon>
        <taxon>Edwardsiella</taxon>
    </lineage>
</organism>
<evidence type="ECO:0000256" key="1">
    <source>
        <dbReference type="ARBA" id="ARBA00001966"/>
    </source>
</evidence>
<dbReference type="Gene3D" id="3.30.1330.90">
    <property type="entry name" value="D-3-phosphoglycerate dehydrogenase, domain 3"/>
    <property type="match status" value="1"/>
</dbReference>
<protein>
    <recommendedName>
        <fullName evidence="10">L-serine dehydratase</fullName>
        <ecNumber evidence="10">4.3.1.17</ecNumber>
    </recommendedName>
</protein>
<keyword evidence="6 10" id="KW-0408">Iron</keyword>
<feature type="domain" description="Serine dehydratase-like alpha subunit" evidence="11">
    <location>
        <begin position="184"/>
        <end position="448"/>
    </location>
</feature>
<evidence type="ECO:0000256" key="10">
    <source>
        <dbReference type="RuleBase" id="RU366059"/>
    </source>
</evidence>
<dbReference type="RefSeq" id="WP_034162520.1">
    <property type="nucleotide sequence ID" value="NZ_CP006664.1"/>
</dbReference>
<evidence type="ECO:0000259" key="12">
    <source>
        <dbReference type="Pfam" id="PF03315"/>
    </source>
</evidence>
<sequence>MISVFDIYKIGIGPSSSHTVGPMKAGKQFCDDLIEKGLLNDVTRVVVDVYGSLSLTGKGHHTDLAIIMGLAGNLPDSVDIDSIPGFIKDVETRGRLLMANGQHEVAFPLETSMNFHEDNLSLHENGMRITALAGDKVLYSKTYYSIGGGFIVDEEHFGQQSSQQAAVPYPYSSAADLQRHSKESGLSLSGLVMQNELALHSKDEIAAHFSRVWDVMRTGIERGINTEGVLPGPLRVPRRASALRRMLVTNDKTSVDPMAVVDWINMFAFAVNEENAAGGRVVTAPTNGACGIIPAVLAYYDKFIREVNANSYTRYFLASGVIGTLYKMNASISGAEVGCQGEVGVACSMAAAGLAELLGGSPAQVCMAAEIAMEHNLGLTCDPVAGQVQVPCIERNAIAAVKAVNAARMALRRTSDPRVCLDKVIETMYETGKDMNAKYRETSRGGLALKVLSCG</sequence>
<dbReference type="InterPro" id="IPR051318">
    <property type="entry name" value="Fe-S_L-Ser"/>
</dbReference>
<evidence type="ECO:0000256" key="7">
    <source>
        <dbReference type="ARBA" id="ARBA00023014"/>
    </source>
</evidence>
<dbReference type="Pfam" id="PF03313">
    <property type="entry name" value="SDH_alpha"/>
    <property type="match status" value="1"/>
</dbReference>
<dbReference type="InterPro" id="IPR004644">
    <property type="entry name" value="Fe-S_L-Ser_mono"/>
</dbReference>
<keyword evidence="3 10" id="KW-0312">Gluconeogenesis</keyword>
<accession>A0A076LM32</accession>
<dbReference type="GO" id="GO:0006094">
    <property type="term" value="P:gluconeogenesis"/>
    <property type="evidence" value="ECO:0007669"/>
    <property type="project" value="UniProtKB-KW"/>
</dbReference>
<evidence type="ECO:0000256" key="8">
    <source>
        <dbReference type="ARBA" id="ARBA00023239"/>
    </source>
</evidence>
<dbReference type="InterPro" id="IPR005130">
    <property type="entry name" value="Ser_deHydtase-like_asu"/>
</dbReference>
<dbReference type="GeneID" id="33938056"/>
<dbReference type="EMBL" id="CP006664">
    <property type="protein sequence ID" value="AIJ06744.1"/>
    <property type="molecule type" value="Genomic_DNA"/>
</dbReference>
<dbReference type="PANTHER" id="PTHR30182:SF14">
    <property type="entry name" value="L-SERINE DEHYDRATASE 2"/>
    <property type="match status" value="1"/>
</dbReference>
<dbReference type="Proteomes" id="UP000028681">
    <property type="component" value="Chromosome"/>
</dbReference>
<evidence type="ECO:0000256" key="2">
    <source>
        <dbReference type="ARBA" id="ARBA00008636"/>
    </source>
</evidence>
<keyword evidence="7 10" id="KW-0411">Iron-sulfur</keyword>
<dbReference type="GO" id="GO:0051539">
    <property type="term" value="F:4 iron, 4 sulfur cluster binding"/>
    <property type="evidence" value="ECO:0007669"/>
    <property type="project" value="UniProtKB-UniRule"/>
</dbReference>
<dbReference type="GO" id="GO:0046872">
    <property type="term" value="F:metal ion binding"/>
    <property type="evidence" value="ECO:0007669"/>
    <property type="project" value="UniProtKB-KW"/>
</dbReference>
<evidence type="ECO:0000256" key="6">
    <source>
        <dbReference type="ARBA" id="ARBA00023004"/>
    </source>
</evidence>
<keyword evidence="5 10" id="KW-0479">Metal-binding</keyword>
<evidence type="ECO:0000256" key="9">
    <source>
        <dbReference type="ARBA" id="ARBA00049406"/>
    </source>
</evidence>
<evidence type="ECO:0000259" key="11">
    <source>
        <dbReference type="Pfam" id="PF03313"/>
    </source>
</evidence>
<dbReference type="Pfam" id="PF03315">
    <property type="entry name" value="SDH_beta"/>
    <property type="match status" value="1"/>
</dbReference>
<dbReference type="KEGG" id="ete:ETEE_0264"/>
<evidence type="ECO:0000256" key="5">
    <source>
        <dbReference type="ARBA" id="ARBA00022723"/>
    </source>
</evidence>
<evidence type="ECO:0000256" key="3">
    <source>
        <dbReference type="ARBA" id="ARBA00022432"/>
    </source>
</evidence>
<evidence type="ECO:0000313" key="14">
    <source>
        <dbReference type="Proteomes" id="UP000028681"/>
    </source>
</evidence>
<dbReference type="EC" id="4.3.1.17" evidence="10"/>
<evidence type="ECO:0000313" key="13">
    <source>
        <dbReference type="EMBL" id="AIJ06744.1"/>
    </source>
</evidence>
<comment type="catalytic activity">
    <reaction evidence="9 10">
        <text>L-serine = pyruvate + NH4(+)</text>
        <dbReference type="Rhea" id="RHEA:19169"/>
        <dbReference type="ChEBI" id="CHEBI:15361"/>
        <dbReference type="ChEBI" id="CHEBI:28938"/>
        <dbReference type="ChEBI" id="CHEBI:33384"/>
        <dbReference type="EC" id="4.3.1.17"/>
    </reaction>
</comment>
<keyword evidence="8 10" id="KW-0456">Lyase</keyword>
<comment type="similarity">
    <text evidence="2 10">Belongs to the iron-sulfur dependent L-serine dehydratase family.</text>
</comment>
<feature type="domain" description="Serine dehydratase beta chain" evidence="12">
    <location>
        <begin position="3"/>
        <end position="155"/>
    </location>
</feature>
<dbReference type="SUPFAM" id="SSF143548">
    <property type="entry name" value="Serine metabolism enzymes domain"/>
    <property type="match status" value="1"/>
</dbReference>
<dbReference type="InterPro" id="IPR029009">
    <property type="entry name" value="ASB_dom_sf"/>
</dbReference>
<dbReference type="GO" id="GO:0003941">
    <property type="term" value="F:L-serine ammonia-lyase activity"/>
    <property type="evidence" value="ECO:0007669"/>
    <property type="project" value="UniProtKB-UniRule"/>
</dbReference>
<dbReference type="HOGENOM" id="CLU_022305_0_1_6"/>
<proteinExistence type="inferred from homology"/>
<evidence type="ECO:0000256" key="4">
    <source>
        <dbReference type="ARBA" id="ARBA00022485"/>
    </source>
</evidence>
<dbReference type="FunFam" id="3.30.1330.90:FF:000001">
    <property type="entry name" value="L-serine ammonia-lyase 1"/>
    <property type="match status" value="1"/>
</dbReference>
<dbReference type="GO" id="GO:0009063">
    <property type="term" value="P:amino acid catabolic process"/>
    <property type="evidence" value="ECO:0007669"/>
    <property type="project" value="UniProtKB-ARBA"/>
</dbReference>
<dbReference type="AlphaFoldDB" id="A0A076LM32"/>
<name>A0A076LM32_9GAMM</name>
<dbReference type="InterPro" id="IPR005131">
    <property type="entry name" value="Ser_deHydtase_bsu"/>
</dbReference>
<comment type="cofactor">
    <cofactor evidence="1 10">
        <name>[4Fe-4S] cluster</name>
        <dbReference type="ChEBI" id="CHEBI:49883"/>
    </cofactor>
</comment>
<gene>
    <name evidence="13" type="primary">sdaA</name>
    <name evidence="13" type="ORF">ETEE_0264</name>
</gene>
<dbReference type="NCBIfam" id="TIGR00720">
    <property type="entry name" value="sda_mono"/>
    <property type="match status" value="1"/>
</dbReference>